<accession>A0A9D4ZE69</accession>
<reference evidence="1" key="1">
    <citation type="submission" date="2021-01" db="EMBL/GenBank/DDBJ databases">
        <title>Adiantum capillus-veneris genome.</title>
        <authorList>
            <person name="Fang Y."/>
            <person name="Liao Q."/>
        </authorList>
    </citation>
    <scope>NUCLEOTIDE SEQUENCE</scope>
    <source>
        <strain evidence="1">H3</strain>
        <tissue evidence="1">Leaf</tissue>
    </source>
</reference>
<comment type="caution">
    <text evidence="1">The sequence shown here is derived from an EMBL/GenBank/DDBJ whole genome shotgun (WGS) entry which is preliminary data.</text>
</comment>
<name>A0A9D4ZE69_ADICA</name>
<dbReference type="EMBL" id="JABFUD020000012">
    <property type="protein sequence ID" value="KAI5072203.1"/>
    <property type="molecule type" value="Genomic_DNA"/>
</dbReference>
<proteinExistence type="predicted"/>
<keyword evidence="2" id="KW-1185">Reference proteome</keyword>
<evidence type="ECO:0000313" key="2">
    <source>
        <dbReference type="Proteomes" id="UP000886520"/>
    </source>
</evidence>
<sequence length="243" mass="27255">MLVAHGGTQGCINSMCFTITRVCRAQKLGANADPRFLMWNAVSWIASIAGREKQGSDGLFPLFPACGIMVDFHVSKQTNDDIVTQSKPRDSLQMWITYAWTMKAGLQGVRIMGKARKVHLAHVPCDGRGLESQEVHMSLCIFTCTPFLTINRQPAEAYVPFRQIKQSMQSTLKALAAPVLELRASGKLHFGLFRLLDCSTYCKGYGIMLDVMWANRWMMRLSVRFGAVILIEYRPRFGGEEVV</sequence>
<organism evidence="1 2">
    <name type="scientific">Adiantum capillus-veneris</name>
    <name type="common">Maidenhair fern</name>
    <dbReference type="NCBI Taxonomy" id="13818"/>
    <lineage>
        <taxon>Eukaryota</taxon>
        <taxon>Viridiplantae</taxon>
        <taxon>Streptophyta</taxon>
        <taxon>Embryophyta</taxon>
        <taxon>Tracheophyta</taxon>
        <taxon>Polypodiopsida</taxon>
        <taxon>Polypodiidae</taxon>
        <taxon>Polypodiales</taxon>
        <taxon>Pteridineae</taxon>
        <taxon>Pteridaceae</taxon>
        <taxon>Vittarioideae</taxon>
        <taxon>Adiantum</taxon>
    </lineage>
</organism>
<dbReference type="AlphaFoldDB" id="A0A9D4ZE69"/>
<evidence type="ECO:0000313" key="1">
    <source>
        <dbReference type="EMBL" id="KAI5072203.1"/>
    </source>
</evidence>
<gene>
    <name evidence="1" type="ORF">GOP47_0012309</name>
</gene>
<dbReference type="Proteomes" id="UP000886520">
    <property type="component" value="Chromosome 12"/>
</dbReference>
<protein>
    <submittedName>
        <fullName evidence="1">Uncharacterized protein</fullName>
    </submittedName>
</protein>